<dbReference type="PROSITE" id="PS50850">
    <property type="entry name" value="MFS"/>
    <property type="match status" value="1"/>
</dbReference>
<evidence type="ECO:0000259" key="6">
    <source>
        <dbReference type="PROSITE" id="PS50850"/>
    </source>
</evidence>
<dbReference type="Pfam" id="PF07690">
    <property type="entry name" value="MFS_1"/>
    <property type="match status" value="1"/>
</dbReference>
<feature type="transmembrane region" description="Helical" evidence="5">
    <location>
        <begin position="239"/>
        <end position="258"/>
    </location>
</feature>
<keyword evidence="8" id="KW-1185">Reference proteome</keyword>
<evidence type="ECO:0000313" key="8">
    <source>
        <dbReference type="Proteomes" id="UP001597327"/>
    </source>
</evidence>
<dbReference type="InterPro" id="IPR020846">
    <property type="entry name" value="MFS_dom"/>
</dbReference>
<name>A0ABW4JZX8_9HYPH</name>
<feature type="transmembrane region" description="Helical" evidence="5">
    <location>
        <begin position="136"/>
        <end position="157"/>
    </location>
</feature>
<feature type="transmembrane region" description="Helical" evidence="5">
    <location>
        <begin position="325"/>
        <end position="349"/>
    </location>
</feature>
<feature type="transmembrane region" description="Helical" evidence="5">
    <location>
        <begin position="294"/>
        <end position="313"/>
    </location>
</feature>
<evidence type="ECO:0000256" key="3">
    <source>
        <dbReference type="ARBA" id="ARBA00022989"/>
    </source>
</evidence>
<reference evidence="8" key="1">
    <citation type="journal article" date="2019" name="Int. J. Syst. Evol. Microbiol.">
        <title>The Global Catalogue of Microorganisms (GCM) 10K type strain sequencing project: providing services to taxonomists for standard genome sequencing and annotation.</title>
        <authorList>
            <consortium name="The Broad Institute Genomics Platform"/>
            <consortium name="The Broad Institute Genome Sequencing Center for Infectious Disease"/>
            <person name="Wu L."/>
            <person name="Ma J."/>
        </authorList>
    </citation>
    <scope>NUCLEOTIDE SEQUENCE [LARGE SCALE GENOMIC DNA]</scope>
    <source>
        <strain evidence="8">JCM 3369</strain>
    </source>
</reference>
<dbReference type="Gene3D" id="1.20.1250.20">
    <property type="entry name" value="MFS general substrate transporter like domains"/>
    <property type="match status" value="2"/>
</dbReference>
<feature type="transmembrane region" description="Helical" evidence="5">
    <location>
        <begin position="93"/>
        <end position="115"/>
    </location>
</feature>
<protein>
    <submittedName>
        <fullName evidence="7">MFS transporter</fullName>
    </submittedName>
</protein>
<dbReference type="PANTHER" id="PTHR23514">
    <property type="entry name" value="BYPASS OF STOP CODON PROTEIN 6"/>
    <property type="match status" value="1"/>
</dbReference>
<sequence length="382" mass="39906">MSNLRAKRAVGAVFFVFGTDIGAWASRIPDFKVILGVEEGPLGLMLLAVAFGALSGFPLAGYLVDRFGAVTIARCYAVALLLAFLSLPFGAVYAPVFVVLLYILGMVIGSLDVAMNAWGAEVEKALGKPVMSSYHGLYSLGAMVGAGAGSIALSLGLSVVEHYLIWAGLLVLPVTYALMTPWASTRSQAAGSRPPIFAFPKGVLIFVGLMCLAGGLGEGAVTDWAALYQIQELGYSESLAAMTFAVYSAAMVVMRFSGDRLTARFGPARIARVCGIATLVGAILVVWAPHLSVVWIGVAILGIGNAPMFPLAISRAAAEPTMSTGAAIASVVTLGYGAFLFGPPLLGFIGEHWSLRMAFAFVACTSLIIIAFAKHFRIAPKA</sequence>
<feature type="domain" description="Major facilitator superfamily (MFS) profile" evidence="6">
    <location>
        <begin position="203"/>
        <end position="382"/>
    </location>
</feature>
<dbReference type="RefSeq" id="WP_149894167.1">
    <property type="nucleotide sequence ID" value="NZ_JBHUFA010000013.1"/>
</dbReference>
<dbReference type="PANTHER" id="PTHR23514:SF13">
    <property type="entry name" value="INNER MEMBRANE PROTEIN YBJJ"/>
    <property type="match status" value="1"/>
</dbReference>
<evidence type="ECO:0000256" key="1">
    <source>
        <dbReference type="ARBA" id="ARBA00004141"/>
    </source>
</evidence>
<feature type="transmembrane region" description="Helical" evidence="5">
    <location>
        <begin position="67"/>
        <end position="87"/>
    </location>
</feature>
<evidence type="ECO:0000256" key="4">
    <source>
        <dbReference type="ARBA" id="ARBA00023136"/>
    </source>
</evidence>
<evidence type="ECO:0000256" key="5">
    <source>
        <dbReference type="SAM" id="Phobius"/>
    </source>
</evidence>
<organism evidence="7 8">
    <name type="scientific">Roseibium aestuarii</name>
    <dbReference type="NCBI Taxonomy" id="2600299"/>
    <lineage>
        <taxon>Bacteria</taxon>
        <taxon>Pseudomonadati</taxon>
        <taxon>Pseudomonadota</taxon>
        <taxon>Alphaproteobacteria</taxon>
        <taxon>Hyphomicrobiales</taxon>
        <taxon>Stappiaceae</taxon>
        <taxon>Roseibium</taxon>
    </lineage>
</organism>
<gene>
    <name evidence="7" type="ORF">ACFSC7_16055</name>
</gene>
<dbReference type="SUPFAM" id="SSF103473">
    <property type="entry name" value="MFS general substrate transporter"/>
    <property type="match status" value="1"/>
</dbReference>
<feature type="transmembrane region" description="Helical" evidence="5">
    <location>
        <begin position="355"/>
        <end position="373"/>
    </location>
</feature>
<dbReference type="InterPro" id="IPR036259">
    <property type="entry name" value="MFS_trans_sf"/>
</dbReference>
<dbReference type="Proteomes" id="UP001597327">
    <property type="component" value="Unassembled WGS sequence"/>
</dbReference>
<keyword evidence="2 5" id="KW-0812">Transmembrane</keyword>
<dbReference type="InterPro" id="IPR011701">
    <property type="entry name" value="MFS"/>
</dbReference>
<keyword evidence="4 5" id="KW-0472">Membrane</keyword>
<evidence type="ECO:0000256" key="2">
    <source>
        <dbReference type="ARBA" id="ARBA00022692"/>
    </source>
</evidence>
<feature type="transmembrane region" description="Helical" evidence="5">
    <location>
        <begin position="163"/>
        <end position="183"/>
    </location>
</feature>
<feature type="transmembrane region" description="Helical" evidence="5">
    <location>
        <begin position="270"/>
        <end position="288"/>
    </location>
</feature>
<accession>A0ABW4JZX8</accession>
<dbReference type="CDD" id="cd17393">
    <property type="entry name" value="MFS_MosC_like"/>
    <property type="match status" value="1"/>
</dbReference>
<keyword evidence="3 5" id="KW-1133">Transmembrane helix</keyword>
<evidence type="ECO:0000313" key="7">
    <source>
        <dbReference type="EMBL" id="MFD1697033.1"/>
    </source>
</evidence>
<dbReference type="EMBL" id="JBHUFA010000013">
    <property type="protein sequence ID" value="MFD1697033.1"/>
    <property type="molecule type" value="Genomic_DNA"/>
</dbReference>
<feature type="transmembrane region" description="Helical" evidence="5">
    <location>
        <begin position="41"/>
        <end position="60"/>
    </location>
</feature>
<comment type="caution">
    <text evidence="7">The sequence shown here is derived from an EMBL/GenBank/DDBJ whole genome shotgun (WGS) entry which is preliminary data.</text>
</comment>
<comment type="subcellular location">
    <subcellularLocation>
        <location evidence="1">Membrane</location>
        <topology evidence="1">Multi-pass membrane protein</topology>
    </subcellularLocation>
</comment>
<feature type="transmembrane region" description="Helical" evidence="5">
    <location>
        <begin position="203"/>
        <end position="227"/>
    </location>
</feature>
<dbReference type="InterPro" id="IPR051788">
    <property type="entry name" value="MFS_Transporter"/>
</dbReference>
<proteinExistence type="predicted"/>